<keyword evidence="2" id="KW-1185">Reference proteome</keyword>
<accession>A0A1T4NJF6</accession>
<dbReference type="EMBL" id="FUXI01000015">
    <property type="protein sequence ID" value="SJZ78878.1"/>
    <property type="molecule type" value="Genomic_DNA"/>
</dbReference>
<dbReference type="STRING" id="263852.SAMN02745116_01428"/>
<dbReference type="Proteomes" id="UP000190328">
    <property type="component" value="Unassembled WGS sequence"/>
</dbReference>
<evidence type="ECO:0000313" key="1">
    <source>
        <dbReference type="EMBL" id="SJZ78878.1"/>
    </source>
</evidence>
<gene>
    <name evidence="1" type="ORF">SAMN02745116_01428</name>
</gene>
<organism evidence="1 2">
    <name type="scientific">Pilibacter termitis</name>
    <dbReference type="NCBI Taxonomy" id="263852"/>
    <lineage>
        <taxon>Bacteria</taxon>
        <taxon>Bacillati</taxon>
        <taxon>Bacillota</taxon>
        <taxon>Bacilli</taxon>
        <taxon>Lactobacillales</taxon>
        <taxon>Enterococcaceae</taxon>
        <taxon>Pilibacter</taxon>
    </lineage>
</organism>
<evidence type="ECO:0000313" key="2">
    <source>
        <dbReference type="Proteomes" id="UP000190328"/>
    </source>
</evidence>
<proteinExistence type="predicted"/>
<protein>
    <submittedName>
        <fullName evidence="1">Uncharacterized protein</fullName>
    </submittedName>
</protein>
<dbReference type="OrthoDB" id="797474at2"/>
<dbReference type="AlphaFoldDB" id="A0A1T4NJF6"/>
<name>A0A1T4NJF6_9ENTE</name>
<sequence length="160" mass="19142">MIGISIERLKHNYILNFLDILTPTREIISKFNWGISLEWENEEWESIFESSMFLTQKYVFVEGEKLIEIMENKEIQFIWSVFSAFPKSISVDRIMSVPLPFVEYNEKNGYSIYYETPVLIQHALAEKEIVVFDSSYVYIIEREEELIPQLKSVYKDYERL</sequence>
<dbReference type="RefSeq" id="WP_078807365.1">
    <property type="nucleotide sequence ID" value="NZ_FUXI01000015.1"/>
</dbReference>
<reference evidence="1 2" key="1">
    <citation type="submission" date="2017-02" db="EMBL/GenBank/DDBJ databases">
        <authorList>
            <person name="Peterson S.W."/>
        </authorList>
    </citation>
    <scope>NUCLEOTIDE SEQUENCE [LARGE SCALE GENOMIC DNA]</scope>
    <source>
        <strain evidence="1 2">ATCC BAA-1030</strain>
    </source>
</reference>